<comment type="caution">
    <text evidence="5">The sequence shown here is derived from an EMBL/GenBank/DDBJ whole genome shotgun (WGS) entry which is preliminary data.</text>
</comment>
<accession>A0AAE0L253</accession>
<comment type="catalytic activity">
    <reaction evidence="3">
        <text>a sn-glycero-3-phosphodiester + H2O = an alcohol + sn-glycerol 3-phosphate + H(+)</text>
        <dbReference type="Rhea" id="RHEA:12969"/>
        <dbReference type="ChEBI" id="CHEBI:15377"/>
        <dbReference type="ChEBI" id="CHEBI:15378"/>
        <dbReference type="ChEBI" id="CHEBI:30879"/>
        <dbReference type="ChEBI" id="CHEBI:57597"/>
        <dbReference type="ChEBI" id="CHEBI:83408"/>
        <dbReference type="EC" id="3.1.4.46"/>
    </reaction>
</comment>
<dbReference type="InterPro" id="IPR030395">
    <property type="entry name" value="GP_PDE_dom"/>
</dbReference>
<evidence type="ECO:0000313" key="6">
    <source>
        <dbReference type="Proteomes" id="UP001190700"/>
    </source>
</evidence>
<proteinExistence type="predicted"/>
<organism evidence="5 6">
    <name type="scientific">Cymbomonas tetramitiformis</name>
    <dbReference type="NCBI Taxonomy" id="36881"/>
    <lineage>
        <taxon>Eukaryota</taxon>
        <taxon>Viridiplantae</taxon>
        <taxon>Chlorophyta</taxon>
        <taxon>Pyramimonadophyceae</taxon>
        <taxon>Pyramimonadales</taxon>
        <taxon>Pyramimonadaceae</taxon>
        <taxon>Cymbomonas</taxon>
    </lineage>
</organism>
<keyword evidence="2" id="KW-0319">Glycerol metabolism</keyword>
<sequence length="289" mass="31120">ALAGELRLADGSAAAVQGLLQQGVTCFDMDFVLTSDGHLLATHPERLQKAAKEAGYSAPLQVWNNDLVPLSLADVRAAGLDDLRFPTMGEVLDAFLDSMMQADVGSPLPLTGEPERQPAKKSSTDNLLLLLDMKFAAFSEVAVAAAMQMVTDRGLQHITTLWFGEDAPTLRTLVQASAPAVRTIRVFRDRGELPSVIAVQQAAKSYDMLGPSIKMPAVLLNEMVKAGGPVLGWVVDDESAMKVAVEIGLQKVVSNKPLAMHHLRHSWRCACQAFHEQKLPLDVDASSVT</sequence>
<feature type="non-terminal residue" evidence="5">
    <location>
        <position position="1"/>
    </location>
</feature>
<dbReference type="PANTHER" id="PTHR46211">
    <property type="entry name" value="GLYCEROPHOSPHORYL DIESTER PHOSPHODIESTERASE"/>
    <property type="match status" value="1"/>
</dbReference>
<dbReference type="Gene3D" id="3.20.20.190">
    <property type="entry name" value="Phosphatidylinositol (PI) phosphodiesterase"/>
    <property type="match status" value="1"/>
</dbReference>
<dbReference type="SUPFAM" id="SSF51695">
    <property type="entry name" value="PLC-like phosphodiesterases"/>
    <property type="match status" value="1"/>
</dbReference>
<dbReference type="GO" id="GO:0008889">
    <property type="term" value="F:glycerophosphodiester phosphodiesterase activity"/>
    <property type="evidence" value="ECO:0007669"/>
    <property type="project" value="UniProtKB-EC"/>
</dbReference>
<dbReference type="Pfam" id="PF03009">
    <property type="entry name" value="GDPD"/>
    <property type="match status" value="1"/>
</dbReference>
<dbReference type="GO" id="GO:0006071">
    <property type="term" value="P:glycerol metabolic process"/>
    <property type="evidence" value="ECO:0007669"/>
    <property type="project" value="UniProtKB-KW"/>
</dbReference>
<keyword evidence="6" id="KW-1185">Reference proteome</keyword>
<protein>
    <recommendedName>
        <fullName evidence="1">glycerophosphodiester phosphodiesterase</fullName>
        <ecNumber evidence="1">3.1.4.46</ecNumber>
    </recommendedName>
</protein>
<evidence type="ECO:0000313" key="5">
    <source>
        <dbReference type="EMBL" id="KAK3269326.1"/>
    </source>
</evidence>
<gene>
    <name evidence="5" type="ORF">CYMTET_22227</name>
</gene>
<dbReference type="GO" id="GO:0006629">
    <property type="term" value="P:lipid metabolic process"/>
    <property type="evidence" value="ECO:0007669"/>
    <property type="project" value="InterPro"/>
</dbReference>
<dbReference type="EMBL" id="LGRX02011055">
    <property type="protein sequence ID" value="KAK3269326.1"/>
    <property type="molecule type" value="Genomic_DNA"/>
</dbReference>
<dbReference type="Proteomes" id="UP001190700">
    <property type="component" value="Unassembled WGS sequence"/>
</dbReference>
<evidence type="ECO:0000256" key="3">
    <source>
        <dbReference type="ARBA" id="ARBA00047512"/>
    </source>
</evidence>
<dbReference type="AlphaFoldDB" id="A0AAE0L253"/>
<name>A0AAE0L253_9CHLO</name>
<dbReference type="InterPro" id="IPR017946">
    <property type="entry name" value="PLC-like_Pdiesterase_TIM-brl"/>
</dbReference>
<evidence type="ECO:0000259" key="4">
    <source>
        <dbReference type="PROSITE" id="PS51704"/>
    </source>
</evidence>
<dbReference type="PANTHER" id="PTHR46211:SF14">
    <property type="entry name" value="GLYCEROPHOSPHODIESTER PHOSPHODIESTERASE"/>
    <property type="match status" value="1"/>
</dbReference>
<feature type="domain" description="GP-PDE" evidence="4">
    <location>
        <begin position="1"/>
        <end position="264"/>
    </location>
</feature>
<dbReference type="PROSITE" id="PS51704">
    <property type="entry name" value="GP_PDE"/>
    <property type="match status" value="1"/>
</dbReference>
<evidence type="ECO:0000256" key="2">
    <source>
        <dbReference type="ARBA" id="ARBA00022798"/>
    </source>
</evidence>
<evidence type="ECO:0000256" key="1">
    <source>
        <dbReference type="ARBA" id="ARBA00012247"/>
    </source>
</evidence>
<reference evidence="5 6" key="1">
    <citation type="journal article" date="2015" name="Genome Biol. Evol.">
        <title>Comparative Genomics of a Bacterivorous Green Alga Reveals Evolutionary Causalities and Consequences of Phago-Mixotrophic Mode of Nutrition.</title>
        <authorList>
            <person name="Burns J.A."/>
            <person name="Paasch A."/>
            <person name="Narechania A."/>
            <person name="Kim E."/>
        </authorList>
    </citation>
    <scope>NUCLEOTIDE SEQUENCE [LARGE SCALE GENOMIC DNA]</scope>
    <source>
        <strain evidence="5 6">PLY_AMNH</strain>
    </source>
</reference>
<dbReference type="EC" id="3.1.4.46" evidence="1"/>